<feature type="transmembrane region" description="Helical" evidence="5">
    <location>
        <begin position="47"/>
        <end position="71"/>
    </location>
</feature>
<dbReference type="OrthoDB" id="5296287at2759"/>
<evidence type="ECO:0000313" key="8">
    <source>
        <dbReference type="Proteomes" id="UP000094527"/>
    </source>
</evidence>
<evidence type="ECO:0000256" key="1">
    <source>
        <dbReference type="ARBA" id="ARBA00004141"/>
    </source>
</evidence>
<evidence type="ECO:0000256" key="3">
    <source>
        <dbReference type="ARBA" id="ARBA00022989"/>
    </source>
</evidence>
<evidence type="ECO:0000256" key="4">
    <source>
        <dbReference type="ARBA" id="ARBA00023136"/>
    </source>
</evidence>
<feature type="transmembrane region" description="Helical" evidence="5">
    <location>
        <begin position="180"/>
        <end position="201"/>
    </location>
</feature>
<feature type="transmembrane region" description="Helical" evidence="5">
    <location>
        <begin position="458"/>
        <end position="484"/>
    </location>
</feature>
<sequence length="582" mass="65458">MSLSVDENNIPLENRKGSLVGSDGHKKPRDFDDVLEIVGSTSNYQRFFLYAILLPLSIFESFFGFLLWFLIDSPDHWCNVPRNASQEENLDLWKNRTIPREPNGDFSKCKMFGPNDTTISCNAGWEYDFSTVDYHSIVTDYDWVCDKSHYATWVYTAGNIGHVIGTFVLGYLADKIGRKPVFIITLVIFSVGRAVSLFFAYDIWMFMILSLIVSTATPMFAISCNTIGLELCGQDYRAWTYSVTWMAIAIAVPIVPCLTYLVPNWFILGWVTILMGSLSYVLLPWMPESPRWLLSVGKIDKVQGIMKMVAKWNGTSDKISDEEMLEMLREAETTQLKQKETEGESVLKLFYNRRMAMRTLIITFVWYVDSSIKAKTIYFRAMNGLVSYGLNLNSLNLHGHRYLNFTLVILMEVPGGLLGAYLAEKFGRRWTQVLSFLVCAVACTTGSYYSAIGSADDTFATTAVIISSNIAKFAVTMSFLVIYLQATELFPTPFRTTGSGLASTTSSITLILVPYIVYSGKSSLTTPWIVSAVMSYAGMIAAAFIPETVNHNLPETLEDAANFGKGRKFWSFNLPKKDDIKK</sequence>
<dbReference type="PROSITE" id="PS50850">
    <property type="entry name" value="MFS"/>
    <property type="match status" value="1"/>
</dbReference>
<feature type="transmembrane region" description="Helical" evidence="5">
    <location>
        <begin position="207"/>
        <end position="227"/>
    </location>
</feature>
<evidence type="ECO:0000313" key="7">
    <source>
        <dbReference type="EMBL" id="ODM94875.1"/>
    </source>
</evidence>
<dbReference type="Proteomes" id="UP000094527">
    <property type="component" value="Unassembled WGS sequence"/>
</dbReference>
<dbReference type="InterPro" id="IPR020846">
    <property type="entry name" value="MFS_dom"/>
</dbReference>
<dbReference type="PANTHER" id="PTHR24064">
    <property type="entry name" value="SOLUTE CARRIER FAMILY 22 MEMBER"/>
    <property type="match status" value="1"/>
</dbReference>
<keyword evidence="2 5" id="KW-0812">Transmembrane</keyword>
<dbReference type="SUPFAM" id="SSF103473">
    <property type="entry name" value="MFS general substrate transporter"/>
    <property type="match status" value="1"/>
</dbReference>
<keyword evidence="3 5" id="KW-1133">Transmembrane helix</keyword>
<comment type="caution">
    <text evidence="7">The sequence shown here is derived from an EMBL/GenBank/DDBJ whole genome shotgun (WGS) entry which is preliminary data.</text>
</comment>
<dbReference type="AlphaFoldDB" id="A0A1D2MQ43"/>
<dbReference type="EMBL" id="LJIJ01000737">
    <property type="protein sequence ID" value="ODM94875.1"/>
    <property type="molecule type" value="Genomic_DNA"/>
</dbReference>
<feature type="transmembrane region" description="Helical" evidence="5">
    <location>
        <begin position="524"/>
        <end position="545"/>
    </location>
</feature>
<protein>
    <submittedName>
        <fullName evidence="7">Organic cation transporter 1</fullName>
    </submittedName>
</protein>
<reference evidence="7 8" key="1">
    <citation type="journal article" date="2016" name="Genome Biol. Evol.">
        <title>Gene Family Evolution Reflects Adaptation to Soil Environmental Stressors in the Genome of the Collembolan Orchesella cincta.</title>
        <authorList>
            <person name="Faddeeva-Vakhrusheva A."/>
            <person name="Derks M.F."/>
            <person name="Anvar S.Y."/>
            <person name="Agamennone V."/>
            <person name="Suring W."/>
            <person name="Smit S."/>
            <person name="van Straalen N.M."/>
            <person name="Roelofs D."/>
        </authorList>
    </citation>
    <scope>NUCLEOTIDE SEQUENCE [LARGE SCALE GENOMIC DNA]</scope>
    <source>
        <tissue evidence="7">Mixed pool</tissue>
    </source>
</reference>
<dbReference type="Pfam" id="PF00083">
    <property type="entry name" value="Sugar_tr"/>
    <property type="match status" value="1"/>
</dbReference>
<evidence type="ECO:0000256" key="2">
    <source>
        <dbReference type="ARBA" id="ARBA00022692"/>
    </source>
</evidence>
<dbReference type="InterPro" id="IPR036259">
    <property type="entry name" value="MFS_trans_sf"/>
</dbReference>
<feature type="transmembrane region" description="Helical" evidence="5">
    <location>
        <begin position="267"/>
        <end position="285"/>
    </location>
</feature>
<organism evidence="7 8">
    <name type="scientific">Orchesella cincta</name>
    <name type="common">Springtail</name>
    <name type="synonym">Podura cincta</name>
    <dbReference type="NCBI Taxonomy" id="48709"/>
    <lineage>
        <taxon>Eukaryota</taxon>
        <taxon>Metazoa</taxon>
        <taxon>Ecdysozoa</taxon>
        <taxon>Arthropoda</taxon>
        <taxon>Hexapoda</taxon>
        <taxon>Collembola</taxon>
        <taxon>Entomobryomorpha</taxon>
        <taxon>Entomobryoidea</taxon>
        <taxon>Orchesellidae</taxon>
        <taxon>Orchesellinae</taxon>
        <taxon>Orchesella</taxon>
    </lineage>
</organism>
<keyword evidence="8" id="KW-1185">Reference proteome</keyword>
<dbReference type="InterPro" id="IPR005828">
    <property type="entry name" value="MFS_sugar_transport-like"/>
</dbReference>
<accession>A0A1D2MQ43</accession>
<dbReference type="Gene3D" id="1.20.1250.20">
    <property type="entry name" value="MFS general substrate transporter like domains"/>
    <property type="match status" value="1"/>
</dbReference>
<dbReference type="PROSITE" id="PS00216">
    <property type="entry name" value="SUGAR_TRANSPORT_1"/>
    <property type="match status" value="2"/>
</dbReference>
<gene>
    <name evidence="7" type="ORF">Ocin01_11815</name>
</gene>
<dbReference type="STRING" id="48709.A0A1D2MQ43"/>
<name>A0A1D2MQ43_ORCCI</name>
<dbReference type="InterPro" id="IPR005829">
    <property type="entry name" value="Sugar_transporter_CS"/>
</dbReference>
<feature type="transmembrane region" description="Helical" evidence="5">
    <location>
        <begin position="360"/>
        <end position="382"/>
    </location>
</feature>
<keyword evidence="4 5" id="KW-0472">Membrane</keyword>
<feature type="transmembrane region" description="Helical" evidence="5">
    <location>
        <begin position="239"/>
        <end position="261"/>
    </location>
</feature>
<dbReference type="GO" id="GO:0022857">
    <property type="term" value="F:transmembrane transporter activity"/>
    <property type="evidence" value="ECO:0007669"/>
    <property type="project" value="InterPro"/>
</dbReference>
<comment type="subcellular location">
    <subcellularLocation>
        <location evidence="1">Membrane</location>
        <topology evidence="1">Multi-pass membrane protein</topology>
    </subcellularLocation>
</comment>
<feature type="transmembrane region" description="Helical" evidence="5">
    <location>
        <begin position="153"/>
        <end position="173"/>
    </location>
</feature>
<evidence type="ECO:0000259" key="6">
    <source>
        <dbReference type="PROSITE" id="PS50850"/>
    </source>
</evidence>
<proteinExistence type="predicted"/>
<feature type="transmembrane region" description="Helical" evidence="5">
    <location>
        <begin position="433"/>
        <end position="452"/>
    </location>
</feature>
<feature type="transmembrane region" description="Helical" evidence="5">
    <location>
        <begin position="402"/>
        <end position="421"/>
    </location>
</feature>
<evidence type="ECO:0000256" key="5">
    <source>
        <dbReference type="SAM" id="Phobius"/>
    </source>
</evidence>
<dbReference type="GO" id="GO:0016020">
    <property type="term" value="C:membrane"/>
    <property type="evidence" value="ECO:0007669"/>
    <property type="project" value="UniProtKB-SubCell"/>
</dbReference>
<feature type="domain" description="Major facilitator superfamily (MFS) profile" evidence="6">
    <location>
        <begin position="52"/>
        <end position="549"/>
    </location>
</feature>
<feature type="transmembrane region" description="Helical" evidence="5">
    <location>
        <begin position="496"/>
        <end position="518"/>
    </location>
</feature>